<dbReference type="EMBL" id="CACRYJ010000028">
    <property type="protein sequence ID" value="VZO36846.1"/>
    <property type="molecule type" value="Genomic_DNA"/>
</dbReference>
<protein>
    <submittedName>
        <fullName evidence="1">Uncharacterized protein</fullName>
    </submittedName>
</protein>
<keyword evidence="2" id="KW-1185">Reference proteome</keyword>
<accession>A0A7M4DIN4</accession>
<dbReference type="AlphaFoldDB" id="A0A7M4DIN4"/>
<name>A0A7M4DIN4_9MICO</name>
<dbReference type="Proteomes" id="UP000419743">
    <property type="component" value="Unassembled WGS sequence"/>
</dbReference>
<comment type="caution">
    <text evidence="1">The sequence shown here is derived from an EMBL/GenBank/DDBJ whole genome shotgun (WGS) entry which is preliminary data.</text>
</comment>
<reference evidence="1 2" key="1">
    <citation type="submission" date="2019-11" db="EMBL/GenBank/DDBJ databases">
        <authorList>
            <person name="Criscuolo A."/>
        </authorList>
    </citation>
    <scope>NUCLEOTIDE SEQUENCE [LARGE SCALE GENOMIC DNA]</scope>
    <source>
        <strain evidence="1">CIP111667</strain>
    </source>
</reference>
<organism evidence="1 2">
    <name type="scientific">Occultella aeris</name>
    <dbReference type="NCBI Taxonomy" id="2761496"/>
    <lineage>
        <taxon>Bacteria</taxon>
        <taxon>Bacillati</taxon>
        <taxon>Actinomycetota</taxon>
        <taxon>Actinomycetes</taxon>
        <taxon>Micrococcales</taxon>
        <taxon>Ruaniaceae</taxon>
        <taxon>Occultella</taxon>
    </lineage>
</organism>
<proteinExistence type="predicted"/>
<gene>
    <name evidence="1" type="ORF">HALOF300_01987</name>
</gene>
<sequence>MESVQERAAWVAEGVEVWKARASASSQRAHPDMR</sequence>
<evidence type="ECO:0000313" key="1">
    <source>
        <dbReference type="EMBL" id="VZO36846.1"/>
    </source>
</evidence>
<evidence type="ECO:0000313" key="2">
    <source>
        <dbReference type="Proteomes" id="UP000419743"/>
    </source>
</evidence>